<dbReference type="EMBL" id="BTTX01000009">
    <property type="protein sequence ID" value="GMU10649.1"/>
    <property type="molecule type" value="Genomic_DNA"/>
</dbReference>
<evidence type="ECO:0000313" key="2">
    <source>
        <dbReference type="EMBL" id="GMU10649.1"/>
    </source>
</evidence>
<evidence type="ECO:0000256" key="1">
    <source>
        <dbReference type="SAM" id="MobiDB-lite"/>
    </source>
</evidence>
<organism evidence="2 3">
    <name type="scientific">Corallococcus caeni</name>
    <dbReference type="NCBI Taxonomy" id="3082388"/>
    <lineage>
        <taxon>Bacteria</taxon>
        <taxon>Pseudomonadati</taxon>
        <taxon>Myxococcota</taxon>
        <taxon>Myxococcia</taxon>
        <taxon>Myxococcales</taxon>
        <taxon>Cystobacterineae</taxon>
        <taxon>Myxococcaceae</taxon>
        <taxon>Corallococcus</taxon>
    </lineage>
</organism>
<gene>
    <name evidence="2" type="ORF">ASNO1_69030</name>
</gene>
<comment type="caution">
    <text evidence="2">The sequence shown here is derived from an EMBL/GenBank/DDBJ whole genome shotgun (WGS) entry which is preliminary data.</text>
</comment>
<dbReference type="Proteomes" id="UP001342631">
    <property type="component" value="Unassembled WGS sequence"/>
</dbReference>
<name>A0ABQ6R456_9BACT</name>
<evidence type="ECO:0000313" key="3">
    <source>
        <dbReference type="Proteomes" id="UP001342631"/>
    </source>
</evidence>
<sequence length="122" mass="13365">MAGDFGAGSWEGAVAVFWGAADVRRRKASETGRTKVDVDTRILEGTWRVSGARWKSQGPPRAERGNAARGAQLGRHAPVPRLGNARPGTYAIFQEEEDVRAFFKEILRSVKAGSEHCDPRVM</sequence>
<proteinExistence type="predicted"/>
<reference evidence="2 3" key="1">
    <citation type="journal article" date="2024" name="Arch. Microbiol.">
        <title>Corallococcus caeni sp. nov., a novel myxobacterium isolated from activated sludge.</title>
        <authorList>
            <person name="Tomita S."/>
            <person name="Nakai R."/>
            <person name="Kuroda K."/>
            <person name="Kurashita H."/>
            <person name="Hatamoto M."/>
            <person name="Yamaguchi T."/>
            <person name="Narihiro T."/>
        </authorList>
    </citation>
    <scope>NUCLEOTIDE SEQUENCE [LARGE SCALE GENOMIC DNA]</scope>
    <source>
        <strain evidence="2 3">NO1</strain>
    </source>
</reference>
<keyword evidence="3" id="KW-1185">Reference proteome</keyword>
<protein>
    <submittedName>
        <fullName evidence="2">Uncharacterized protein</fullName>
    </submittedName>
</protein>
<accession>A0ABQ6R456</accession>
<feature type="region of interest" description="Disordered" evidence="1">
    <location>
        <begin position="52"/>
        <end position="86"/>
    </location>
</feature>